<gene>
    <name evidence="1" type="ORF">BN715_01829</name>
</gene>
<accession>R7N0G0</accession>
<protein>
    <submittedName>
        <fullName evidence="1">Uncharacterized protein</fullName>
    </submittedName>
</protein>
<proteinExistence type="predicted"/>
<name>R7N0G0_MEGEL</name>
<comment type="caution">
    <text evidence="1">The sequence shown here is derived from an EMBL/GenBank/DDBJ whole genome shotgun (WGS) entry which is preliminary data.</text>
</comment>
<dbReference type="AlphaFoldDB" id="R7N0G0"/>
<reference evidence="1" key="1">
    <citation type="submission" date="2012-11" db="EMBL/GenBank/DDBJ databases">
        <title>Dependencies among metagenomic species, viruses, plasmids and units of genetic variation.</title>
        <authorList>
            <person name="Nielsen H.B."/>
            <person name="Almeida M."/>
            <person name="Juncker A.S."/>
            <person name="Rasmussen S."/>
            <person name="Li J."/>
            <person name="Sunagawa S."/>
            <person name="Plichta D."/>
            <person name="Gautier L."/>
            <person name="Le Chatelier E."/>
            <person name="Peletier E."/>
            <person name="Bonde I."/>
            <person name="Nielsen T."/>
            <person name="Manichanh C."/>
            <person name="Arumugam M."/>
            <person name="Batto J."/>
            <person name="Santos M.B.Q.D."/>
            <person name="Blom N."/>
            <person name="Borruel N."/>
            <person name="Burgdorf K.S."/>
            <person name="Boumezbeur F."/>
            <person name="Casellas F."/>
            <person name="Dore J."/>
            <person name="Guarner F."/>
            <person name="Hansen T."/>
            <person name="Hildebrand F."/>
            <person name="Kaas R.S."/>
            <person name="Kennedy S."/>
            <person name="Kristiansen K."/>
            <person name="Kultima J.R."/>
            <person name="Leonard P."/>
            <person name="Levenez F."/>
            <person name="Lund O."/>
            <person name="Moumen B."/>
            <person name="Le Paslier D."/>
            <person name="Pons N."/>
            <person name="Pedersen O."/>
            <person name="Prifti E."/>
            <person name="Qin J."/>
            <person name="Raes J."/>
            <person name="Tap J."/>
            <person name="Tims S."/>
            <person name="Ussery D.W."/>
            <person name="Yamada T."/>
            <person name="MetaHit consortium"/>
            <person name="Renault P."/>
            <person name="Sicheritz-Ponten T."/>
            <person name="Bork P."/>
            <person name="Wang J."/>
            <person name="Brunak S."/>
            <person name="Ehrlich S.D."/>
        </authorList>
    </citation>
    <scope>NUCLEOTIDE SEQUENCE [LARGE SCALE GENOMIC DNA]</scope>
</reference>
<evidence type="ECO:0000313" key="1">
    <source>
        <dbReference type="EMBL" id="CDF05573.1"/>
    </source>
</evidence>
<dbReference type="EMBL" id="CBKE010000308">
    <property type="protein sequence ID" value="CDF05573.1"/>
    <property type="molecule type" value="Genomic_DNA"/>
</dbReference>
<dbReference type="Proteomes" id="UP000017908">
    <property type="component" value="Unassembled WGS sequence"/>
</dbReference>
<sequence>MHVPQKFSQGHGILQGTAGMAGHEIRDEVLFLSQFPVGFIEPVLELQESLDVGLSHEVRHVFDDVFRSHFQLTADVVLAEFLDEGLVVIGQDIVIAQARTDEDLLDALDAADFPQELDIIIMGRIEVRAGFTADAVAVAAGAVLELLGTGNVTEVRRRAADVMDIALEARQMGHALRFPDERFMAAMLDDTPLMAGDGTKMAVAETAALAGQTELHFMESRYAAGGIVIGMPAPLEGQFVNGIHLFRRQGQGRRRLDDETVL</sequence>
<organism evidence="1">
    <name type="scientific">Megasphaera elsdenii CAG:570</name>
    <dbReference type="NCBI Taxonomy" id="1263087"/>
    <lineage>
        <taxon>Bacteria</taxon>
        <taxon>Bacillati</taxon>
        <taxon>Bacillota</taxon>
        <taxon>Negativicutes</taxon>
        <taxon>Veillonellales</taxon>
        <taxon>Veillonellaceae</taxon>
        <taxon>Megasphaera</taxon>
    </lineage>
</organism>